<feature type="binding site" evidence="9">
    <location>
        <position position="207"/>
    </location>
    <ligand>
        <name>substrate</name>
    </ligand>
</feature>
<dbReference type="Gene3D" id="3.10.310.10">
    <property type="entry name" value="Diaminopimelate Epimerase, Chain A, domain 1"/>
    <property type="match status" value="2"/>
</dbReference>
<feature type="active site" description="Proton donor" evidence="9">
    <location>
        <position position="90"/>
    </location>
</feature>
<reference evidence="13" key="1">
    <citation type="submission" date="2016-10" db="EMBL/GenBank/DDBJ databases">
        <authorList>
            <person name="Varghese N."/>
            <person name="Submissions S."/>
        </authorList>
    </citation>
    <scope>NUCLEOTIDE SEQUENCE [LARGE SCALE GENOMIC DNA]</scope>
    <source>
        <strain evidence="13">CGMCC 1.6775</strain>
    </source>
</reference>
<dbReference type="InterPro" id="IPR018510">
    <property type="entry name" value="DAP_epimerase_AS"/>
</dbReference>
<dbReference type="PANTHER" id="PTHR31689">
    <property type="entry name" value="DIAMINOPIMELATE EPIMERASE, CHLOROPLASTIC"/>
    <property type="match status" value="1"/>
</dbReference>
<evidence type="ECO:0000313" key="12">
    <source>
        <dbReference type="EMBL" id="SFM39130.1"/>
    </source>
</evidence>
<dbReference type="HAMAP" id="MF_00197">
    <property type="entry name" value="DAP_epimerase"/>
    <property type="match status" value="1"/>
</dbReference>
<organism evidence="12 13">
    <name type="scientific">Marinobacter pelagius</name>
    <dbReference type="NCBI Taxonomy" id="379482"/>
    <lineage>
        <taxon>Bacteria</taxon>
        <taxon>Pseudomonadati</taxon>
        <taxon>Pseudomonadota</taxon>
        <taxon>Gammaproteobacteria</taxon>
        <taxon>Pseudomonadales</taxon>
        <taxon>Marinobacteraceae</taxon>
        <taxon>Marinobacter</taxon>
    </lineage>
</organism>
<keyword evidence="13" id="KW-1185">Reference proteome</keyword>
<dbReference type="EMBL" id="FOUR01000001">
    <property type="protein sequence ID" value="SFM39130.1"/>
    <property type="molecule type" value="Genomic_DNA"/>
</dbReference>
<name>A0A1I4QHJ4_9GAMM</name>
<comment type="pathway">
    <text evidence="1 9">Amino-acid biosynthesis; L-lysine biosynthesis via DAP pathway; DL-2,6-diaminopimelate from LL-2,6-diaminopimelate: step 1/1.</text>
</comment>
<accession>A0A1I4QHJ4</accession>
<dbReference type="GO" id="GO:0009089">
    <property type="term" value="P:lysine biosynthetic process via diaminopimelate"/>
    <property type="evidence" value="ECO:0007669"/>
    <property type="project" value="UniProtKB-UniRule"/>
</dbReference>
<evidence type="ECO:0000256" key="8">
    <source>
        <dbReference type="ARBA" id="ARBA00051712"/>
    </source>
</evidence>
<feature type="binding site" evidence="9">
    <location>
        <begin position="235"/>
        <end position="236"/>
    </location>
    <ligand>
        <name>substrate</name>
    </ligand>
</feature>
<feature type="site" description="Could be important to modulate the pK values of the two catalytic cysteine residues" evidence="9">
    <location>
        <position position="225"/>
    </location>
</feature>
<feature type="active site" evidence="10">
    <location>
        <position position="90"/>
    </location>
</feature>
<comment type="function">
    <text evidence="9">Catalyzes the stereoinversion of LL-2,6-diaminopimelate (L,L-DAP) to meso-diaminopimelate (meso-DAP), a precursor of L-lysine and an essential component of the bacterial peptidoglycan.</text>
</comment>
<dbReference type="UniPathway" id="UPA00034">
    <property type="reaction ID" value="UER00025"/>
</dbReference>
<feature type="binding site" evidence="9">
    <location>
        <position position="174"/>
    </location>
    <ligand>
        <name>substrate</name>
    </ligand>
</feature>
<dbReference type="InterPro" id="IPR001653">
    <property type="entry name" value="DAP_epimerase_DapF"/>
</dbReference>
<dbReference type="AlphaFoldDB" id="A0A1I4QHJ4"/>
<feature type="site" description="Important for dimerization" evidence="9">
    <location>
        <position position="285"/>
    </location>
</feature>
<feature type="region of interest" description="Disordered" evidence="11">
    <location>
        <begin position="291"/>
        <end position="310"/>
    </location>
</feature>
<evidence type="ECO:0000256" key="4">
    <source>
        <dbReference type="ARBA" id="ARBA00022490"/>
    </source>
</evidence>
<proteinExistence type="inferred from homology"/>
<evidence type="ECO:0000256" key="11">
    <source>
        <dbReference type="SAM" id="MobiDB-lite"/>
    </source>
</evidence>
<dbReference type="Proteomes" id="UP000199339">
    <property type="component" value="Unassembled WGS sequence"/>
</dbReference>
<comment type="subunit">
    <text evidence="9">Homodimer.</text>
</comment>
<dbReference type="FunFam" id="3.10.310.10:FF:000004">
    <property type="entry name" value="Diaminopimelate epimerase"/>
    <property type="match status" value="1"/>
</dbReference>
<evidence type="ECO:0000256" key="5">
    <source>
        <dbReference type="ARBA" id="ARBA00022605"/>
    </source>
</evidence>
<feature type="binding site" evidence="9">
    <location>
        <begin position="91"/>
        <end position="92"/>
    </location>
    <ligand>
        <name>substrate</name>
    </ligand>
</feature>
<keyword evidence="5 9" id="KW-0028">Amino-acid biosynthesis</keyword>
<evidence type="ECO:0000256" key="10">
    <source>
        <dbReference type="PROSITE-ProRule" id="PRU10125"/>
    </source>
</evidence>
<dbReference type="GO" id="GO:0005829">
    <property type="term" value="C:cytosol"/>
    <property type="evidence" value="ECO:0007669"/>
    <property type="project" value="TreeGrafter"/>
</dbReference>
<sequence>MTGEQEMSQQRRSQGPTLRFTKMHGLGNDFMVVDAISQPFRLRPEMIRELADRNFGIGFDQLLVVEPPGLPDVDFRYRIFNADGSEVEQCGNGARCFARFVRDQRLTNKKVIRVQTAGGVIELRVGKDGMVMVNMGVPELNPPAIPFAADRRKDVYTVDVDGQTVELSAVSMGNPHGVLVVDDVDTAPVETLGPLLERHPRFPARANIGFLQILDRGHARLRVFERGSGETLACGSGACAAVVAGNIRGLLDQRVEVELRGGKLVIEWQGEGAPVMMEGPATTVFEGQLRLPGDNHARRRKSGRSNRQRS</sequence>
<feature type="binding site" evidence="9">
    <location>
        <position position="28"/>
    </location>
    <ligand>
        <name>substrate</name>
    </ligand>
</feature>
<feature type="active site" description="Proton acceptor" evidence="9">
    <location>
        <position position="234"/>
    </location>
</feature>
<dbReference type="FunFam" id="3.10.310.10:FF:000001">
    <property type="entry name" value="Diaminopimelate epimerase"/>
    <property type="match status" value="1"/>
</dbReference>
<feature type="site" description="Could be important to modulate the pK values of the two catalytic cysteine residues" evidence="9">
    <location>
        <position position="176"/>
    </location>
</feature>
<dbReference type="Pfam" id="PF01678">
    <property type="entry name" value="DAP_epimerase"/>
    <property type="match status" value="2"/>
</dbReference>
<evidence type="ECO:0000256" key="9">
    <source>
        <dbReference type="HAMAP-Rule" id="MF_00197"/>
    </source>
</evidence>
<protein>
    <recommendedName>
        <fullName evidence="3 9">Diaminopimelate epimerase</fullName>
        <shortName evidence="9">DAP epimerase</shortName>
        <ecNumber evidence="3 9">5.1.1.7</ecNumber>
    </recommendedName>
    <alternativeName>
        <fullName evidence="9">PLP-independent amino acid racemase</fullName>
    </alternativeName>
</protein>
<keyword evidence="7 9" id="KW-0413">Isomerase</keyword>
<evidence type="ECO:0000256" key="3">
    <source>
        <dbReference type="ARBA" id="ARBA00013080"/>
    </source>
</evidence>
<gene>
    <name evidence="9" type="primary">dapF</name>
    <name evidence="12" type="ORF">SAMN04487961_0107</name>
</gene>
<feature type="binding site" evidence="9">
    <location>
        <begin position="225"/>
        <end position="226"/>
    </location>
    <ligand>
        <name>substrate</name>
    </ligand>
</feature>
<evidence type="ECO:0000256" key="7">
    <source>
        <dbReference type="ARBA" id="ARBA00023235"/>
    </source>
</evidence>
<evidence type="ECO:0000256" key="6">
    <source>
        <dbReference type="ARBA" id="ARBA00023154"/>
    </source>
</evidence>
<dbReference type="PROSITE" id="PS01326">
    <property type="entry name" value="DAP_EPIMERASE"/>
    <property type="match status" value="1"/>
</dbReference>
<feature type="binding site" evidence="9">
    <location>
        <position position="81"/>
    </location>
    <ligand>
        <name>substrate</name>
    </ligand>
</feature>
<keyword evidence="4 9" id="KW-0963">Cytoplasm</keyword>
<comment type="similarity">
    <text evidence="2 9">Belongs to the diaminopimelate epimerase family.</text>
</comment>
<evidence type="ECO:0000256" key="1">
    <source>
        <dbReference type="ARBA" id="ARBA00005196"/>
    </source>
</evidence>
<dbReference type="NCBIfam" id="TIGR00652">
    <property type="entry name" value="DapF"/>
    <property type="match status" value="1"/>
</dbReference>
<evidence type="ECO:0000256" key="2">
    <source>
        <dbReference type="ARBA" id="ARBA00010219"/>
    </source>
</evidence>
<dbReference type="EC" id="5.1.1.7" evidence="3 9"/>
<keyword evidence="6 9" id="KW-0457">Lysine biosynthesis</keyword>
<dbReference type="GO" id="GO:0008837">
    <property type="term" value="F:diaminopimelate epimerase activity"/>
    <property type="evidence" value="ECO:0007669"/>
    <property type="project" value="UniProtKB-UniRule"/>
</dbReference>
<feature type="binding site" evidence="9">
    <location>
        <position position="61"/>
    </location>
    <ligand>
        <name>substrate</name>
    </ligand>
</feature>
<comment type="catalytic activity">
    <reaction evidence="8 9">
        <text>(2S,6S)-2,6-diaminopimelate = meso-2,6-diaminopimelate</text>
        <dbReference type="Rhea" id="RHEA:15393"/>
        <dbReference type="ChEBI" id="CHEBI:57609"/>
        <dbReference type="ChEBI" id="CHEBI:57791"/>
        <dbReference type="EC" id="5.1.1.7"/>
    </reaction>
</comment>
<comment type="subcellular location">
    <subcellularLocation>
        <location evidence="9">Cytoplasm</location>
    </subcellularLocation>
</comment>
<feature type="compositionally biased region" description="Basic residues" evidence="11">
    <location>
        <begin position="297"/>
        <end position="310"/>
    </location>
</feature>
<dbReference type="SUPFAM" id="SSF54506">
    <property type="entry name" value="Diaminopimelate epimerase-like"/>
    <property type="match status" value="1"/>
</dbReference>
<evidence type="ECO:0000313" key="13">
    <source>
        <dbReference type="Proteomes" id="UP000199339"/>
    </source>
</evidence>
<dbReference type="PANTHER" id="PTHR31689:SF0">
    <property type="entry name" value="DIAMINOPIMELATE EPIMERASE"/>
    <property type="match status" value="1"/>
</dbReference>